<evidence type="ECO:0000256" key="1">
    <source>
        <dbReference type="ARBA" id="ARBA00022741"/>
    </source>
</evidence>
<feature type="domain" description="Helicase ATP-binding" evidence="5">
    <location>
        <begin position="1"/>
        <end position="74"/>
    </location>
</feature>
<name>A0AAW2YX78_9EUKA</name>
<dbReference type="EMBL" id="JAOPGA020000790">
    <property type="protein sequence ID" value="KAL0481760.1"/>
    <property type="molecule type" value="Genomic_DNA"/>
</dbReference>
<keyword evidence="8" id="KW-1185">Reference proteome</keyword>
<reference evidence="7 8" key="1">
    <citation type="submission" date="2024-03" db="EMBL/GenBank/DDBJ databases">
        <title>The Acrasis kona genome and developmental transcriptomes reveal deep origins of eukaryotic multicellular pathways.</title>
        <authorList>
            <person name="Sheikh S."/>
            <person name="Fu C.-J."/>
            <person name="Brown M.W."/>
            <person name="Baldauf S.L."/>
        </authorList>
    </citation>
    <scope>NUCLEOTIDE SEQUENCE [LARGE SCALE GENOMIC DNA]</scope>
    <source>
        <strain evidence="7 8">ATCC MYA-3509</strain>
    </source>
</reference>
<evidence type="ECO:0000313" key="7">
    <source>
        <dbReference type="EMBL" id="KAL0481760.1"/>
    </source>
</evidence>
<dbReference type="Proteomes" id="UP001431209">
    <property type="component" value="Unassembled WGS sequence"/>
</dbReference>
<dbReference type="PROSITE" id="PS00690">
    <property type="entry name" value="DEAH_ATP_HELICASE"/>
    <property type="match status" value="1"/>
</dbReference>
<dbReference type="GO" id="GO:0005524">
    <property type="term" value="F:ATP binding"/>
    <property type="evidence" value="ECO:0007669"/>
    <property type="project" value="UniProtKB-KW"/>
</dbReference>
<dbReference type="GO" id="GO:0016787">
    <property type="term" value="F:hydrolase activity"/>
    <property type="evidence" value="ECO:0007669"/>
    <property type="project" value="UniProtKB-KW"/>
</dbReference>
<organism evidence="7 8">
    <name type="scientific">Acrasis kona</name>
    <dbReference type="NCBI Taxonomy" id="1008807"/>
    <lineage>
        <taxon>Eukaryota</taxon>
        <taxon>Discoba</taxon>
        <taxon>Heterolobosea</taxon>
        <taxon>Tetramitia</taxon>
        <taxon>Eutetramitia</taxon>
        <taxon>Acrasidae</taxon>
        <taxon>Acrasis</taxon>
    </lineage>
</organism>
<feature type="non-terminal residue" evidence="7">
    <location>
        <position position="270"/>
    </location>
</feature>
<dbReference type="CDD" id="cd18791">
    <property type="entry name" value="SF2_C_RHA"/>
    <property type="match status" value="1"/>
</dbReference>
<dbReference type="InterPro" id="IPR027417">
    <property type="entry name" value="P-loop_NTPase"/>
</dbReference>
<keyword evidence="4" id="KW-0067">ATP-binding</keyword>
<evidence type="ECO:0000259" key="5">
    <source>
        <dbReference type="PROSITE" id="PS51192"/>
    </source>
</evidence>
<dbReference type="Pfam" id="PF00271">
    <property type="entry name" value="Helicase_C"/>
    <property type="match status" value="1"/>
</dbReference>
<accession>A0AAW2YX78</accession>
<dbReference type="InterPro" id="IPR001650">
    <property type="entry name" value="Helicase_C-like"/>
</dbReference>
<evidence type="ECO:0000256" key="2">
    <source>
        <dbReference type="ARBA" id="ARBA00022801"/>
    </source>
</evidence>
<comment type="caution">
    <text evidence="7">The sequence shown here is derived from an EMBL/GenBank/DDBJ whole genome shotgun (WGS) entry which is preliminary data.</text>
</comment>
<evidence type="ECO:0000313" key="8">
    <source>
        <dbReference type="Proteomes" id="UP001431209"/>
    </source>
</evidence>
<dbReference type="PROSITE" id="PS51192">
    <property type="entry name" value="HELICASE_ATP_BIND_1"/>
    <property type="match status" value="1"/>
</dbReference>
<dbReference type="Gene3D" id="3.40.50.300">
    <property type="entry name" value="P-loop containing nucleotide triphosphate hydrolases"/>
    <property type="match status" value="2"/>
</dbReference>
<protein>
    <submittedName>
        <fullName evidence="7">Uncharacterized protein</fullName>
    </submittedName>
</protein>
<dbReference type="GO" id="GO:0003723">
    <property type="term" value="F:RNA binding"/>
    <property type="evidence" value="ECO:0007669"/>
    <property type="project" value="TreeGrafter"/>
</dbReference>
<dbReference type="AlphaFoldDB" id="A0AAW2YX78"/>
<dbReference type="PANTHER" id="PTHR18934:SF91">
    <property type="entry name" value="PRE-MRNA-SPLICING FACTOR ATP-DEPENDENT RNA HELICASE PRP16"/>
    <property type="match status" value="1"/>
</dbReference>
<feature type="domain" description="Helicase C-terminal" evidence="6">
    <location>
        <begin position="95"/>
        <end position="263"/>
    </location>
</feature>
<dbReference type="GO" id="GO:0034458">
    <property type="term" value="F:3'-5' RNA helicase activity"/>
    <property type="evidence" value="ECO:0007669"/>
    <property type="project" value="TreeGrafter"/>
</dbReference>
<keyword evidence="2" id="KW-0378">Hydrolase</keyword>
<dbReference type="SMART" id="SM00490">
    <property type="entry name" value="HELICc"/>
    <property type="match status" value="1"/>
</dbReference>
<sequence length="270" mass="30639">MLLNELIDHVSLPKYSCVIVDEAHERSIDSDLLLGLMKQCLKSRPDFKLVVSSATLDEGVFSTYFNNCPTLEVPGKVYPVDIKYENEKEDYVQAAVDKTLWIVEKRKEGDILVFLTGQDEIEQAYRKLKAISNRCVILMCHGKLPPEEQCKVFEPAPSNKRKIVLATNCAETSVTIDGIKFVVDTGKVKEMVFDEKSRMNVLKINFISQSSAEQRKGRAGRTASGTCFRLYSKKTFKSMEKFTRPEILRTDLDYAVLKLKFIGIENVGTF</sequence>
<keyword evidence="3" id="KW-0347">Helicase</keyword>
<gene>
    <name evidence="7" type="ORF">AKO1_010436</name>
</gene>
<evidence type="ECO:0000256" key="4">
    <source>
        <dbReference type="ARBA" id="ARBA00022840"/>
    </source>
</evidence>
<dbReference type="CDD" id="cd17917">
    <property type="entry name" value="DEXHc_RHA-like"/>
    <property type="match status" value="1"/>
</dbReference>
<dbReference type="SUPFAM" id="SSF52540">
    <property type="entry name" value="P-loop containing nucleoside triphosphate hydrolases"/>
    <property type="match status" value="1"/>
</dbReference>
<proteinExistence type="predicted"/>
<keyword evidence="1" id="KW-0547">Nucleotide-binding</keyword>
<dbReference type="InterPro" id="IPR014001">
    <property type="entry name" value="Helicase_ATP-bd"/>
</dbReference>
<dbReference type="InterPro" id="IPR002464">
    <property type="entry name" value="DNA/RNA_helicase_DEAH_CS"/>
</dbReference>
<dbReference type="PROSITE" id="PS51194">
    <property type="entry name" value="HELICASE_CTER"/>
    <property type="match status" value="1"/>
</dbReference>
<evidence type="ECO:0000256" key="3">
    <source>
        <dbReference type="ARBA" id="ARBA00022806"/>
    </source>
</evidence>
<evidence type="ECO:0000259" key="6">
    <source>
        <dbReference type="PROSITE" id="PS51194"/>
    </source>
</evidence>
<dbReference type="PANTHER" id="PTHR18934">
    <property type="entry name" value="ATP-DEPENDENT RNA HELICASE"/>
    <property type="match status" value="1"/>
</dbReference>